<evidence type="ECO:0000313" key="6">
    <source>
        <dbReference type="Proteomes" id="UP000189021"/>
    </source>
</evidence>
<comment type="caution">
    <text evidence="5">The sequence shown here is derived from an EMBL/GenBank/DDBJ whole genome shotgun (WGS) entry which is preliminary data.</text>
</comment>
<protein>
    <submittedName>
        <fullName evidence="5">Helix-turn-helix transcriptional regulator</fullName>
    </submittedName>
</protein>
<dbReference type="Gene3D" id="3.30.450.20">
    <property type="entry name" value="PAS domain"/>
    <property type="match status" value="1"/>
</dbReference>
<dbReference type="SMART" id="SM00421">
    <property type="entry name" value="HTH_LUXR"/>
    <property type="match status" value="1"/>
</dbReference>
<keyword evidence="1" id="KW-0805">Transcription regulation</keyword>
<dbReference type="Pfam" id="PF00196">
    <property type="entry name" value="GerE"/>
    <property type="match status" value="1"/>
</dbReference>
<keyword evidence="2" id="KW-0238">DNA-binding</keyword>
<dbReference type="SUPFAM" id="SSF46894">
    <property type="entry name" value="C-terminal effector domain of the bipartite response regulators"/>
    <property type="match status" value="1"/>
</dbReference>
<dbReference type="AlphaFoldDB" id="A0AB36JZA9"/>
<dbReference type="PROSITE" id="PS50043">
    <property type="entry name" value="HTH_LUXR_2"/>
    <property type="match status" value="1"/>
</dbReference>
<dbReference type="InterPro" id="IPR013656">
    <property type="entry name" value="PAS_4"/>
</dbReference>
<dbReference type="InterPro" id="IPR036388">
    <property type="entry name" value="WH-like_DNA-bd_sf"/>
</dbReference>
<dbReference type="PANTHER" id="PTHR44688:SF16">
    <property type="entry name" value="DNA-BINDING TRANSCRIPTIONAL ACTIVATOR DEVR_DOSR"/>
    <property type="match status" value="1"/>
</dbReference>
<accession>A0AB36JZA9</accession>
<sequence>MTSNNNNNEWVSDMNHVPPALSMLEQLPGCWGCKDTQSVFVYANSEYCRLVGLKQPQDCIGKTDHDMPCPTTRCADQFQAQDQYVMKTGKRLRVLDIHPYANGRWHAHLFTKTPWFNEQGHICGVMFCGQELSDTAILEVGHWVCRAVTHPEQALSDHHHGEAQVHLTSREREVLFLHLHGKKPQLIAQTLSVSVKTIENHFAHLREKFDVDSKAGLLEHALAQGFGSAIPESLLTQQLSVVLRG</sequence>
<dbReference type="InterPro" id="IPR016032">
    <property type="entry name" value="Sig_transdc_resp-reg_C-effctor"/>
</dbReference>
<evidence type="ECO:0000256" key="3">
    <source>
        <dbReference type="ARBA" id="ARBA00023163"/>
    </source>
</evidence>
<evidence type="ECO:0000313" key="5">
    <source>
        <dbReference type="EMBL" id="OOE40598.1"/>
    </source>
</evidence>
<evidence type="ECO:0000259" key="4">
    <source>
        <dbReference type="PROSITE" id="PS50043"/>
    </source>
</evidence>
<evidence type="ECO:0000256" key="1">
    <source>
        <dbReference type="ARBA" id="ARBA00023015"/>
    </source>
</evidence>
<dbReference type="InterPro" id="IPR035965">
    <property type="entry name" value="PAS-like_dom_sf"/>
</dbReference>
<dbReference type="SUPFAM" id="SSF55785">
    <property type="entry name" value="PYP-like sensor domain (PAS domain)"/>
    <property type="match status" value="1"/>
</dbReference>
<dbReference type="Pfam" id="PF08448">
    <property type="entry name" value="PAS_4"/>
    <property type="match status" value="1"/>
</dbReference>
<dbReference type="Proteomes" id="UP000189021">
    <property type="component" value="Unassembled WGS sequence"/>
</dbReference>
<dbReference type="PRINTS" id="PR00038">
    <property type="entry name" value="HTHLUXR"/>
</dbReference>
<name>A0AB36JZA9_9GAMM</name>
<organism evidence="5 6">
    <name type="scientific">Salinivibrio kushneri</name>
    <dbReference type="NCBI Taxonomy" id="1908198"/>
    <lineage>
        <taxon>Bacteria</taxon>
        <taxon>Pseudomonadati</taxon>
        <taxon>Pseudomonadota</taxon>
        <taxon>Gammaproteobacteria</taxon>
        <taxon>Vibrionales</taxon>
        <taxon>Vibrionaceae</taxon>
        <taxon>Salinivibrio</taxon>
    </lineage>
</organism>
<proteinExistence type="predicted"/>
<dbReference type="EMBL" id="MUEK01000003">
    <property type="protein sequence ID" value="OOE40598.1"/>
    <property type="molecule type" value="Genomic_DNA"/>
</dbReference>
<dbReference type="InterPro" id="IPR000792">
    <property type="entry name" value="Tscrpt_reg_LuxR_C"/>
</dbReference>
<dbReference type="GO" id="GO:0006355">
    <property type="term" value="P:regulation of DNA-templated transcription"/>
    <property type="evidence" value="ECO:0007669"/>
    <property type="project" value="InterPro"/>
</dbReference>
<dbReference type="CDD" id="cd06170">
    <property type="entry name" value="LuxR_C_like"/>
    <property type="match status" value="1"/>
</dbReference>
<feature type="domain" description="HTH luxR-type" evidence="4">
    <location>
        <begin position="160"/>
        <end position="225"/>
    </location>
</feature>
<dbReference type="PANTHER" id="PTHR44688">
    <property type="entry name" value="DNA-BINDING TRANSCRIPTIONAL ACTIVATOR DEVR_DOSR"/>
    <property type="match status" value="1"/>
</dbReference>
<keyword evidence="6" id="KW-1185">Reference proteome</keyword>
<keyword evidence="3" id="KW-0804">Transcription</keyword>
<dbReference type="Gene3D" id="1.10.10.10">
    <property type="entry name" value="Winged helix-like DNA-binding domain superfamily/Winged helix DNA-binding domain"/>
    <property type="match status" value="1"/>
</dbReference>
<gene>
    <name evidence="5" type="ORF">BZG00_04125</name>
</gene>
<dbReference type="GO" id="GO:0003677">
    <property type="term" value="F:DNA binding"/>
    <property type="evidence" value="ECO:0007669"/>
    <property type="project" value="UniProtKB-KW"/>
</dbReference>
<evidence type="ECO:0000256" key="2">
    <source>
        <dbReference type="ARBA" id="ARBA00023125"/>
    </source>
</evidence>
<reference evidence="5 6" key="1">
    <citation type="journal article" date="2017" name="Genome Announc.">
        <title>Draft Genome Sequences of Salinivibrio proteolyticus, Salinivibrio sharmensis, Salinivibrio siamensis, Salinivibrio costicola subsp. alcaliphilus, Salinivibrio costicola subsp. vallismortis, and 29 New Isolates Belonging to the Genus Salinivibrio.</title>
        <authorList>
            <person name="Lopez-Hermoso C."/>
            <person name="de la Haba R.R."/>
            <person name="Sanchez-Porro C."/>
            <person name="Bayliss S.C."/>
            <person name="Feil E.J."/>
            <person name="Ventosa A."/>
        </authorList>
    </citation>
    <scope>NUCLEOTIDE SEQUENCE [LARGE SCALE GENOMIC DNA]</scope>
    <source>
        <strain evidence="5 6">AL184</strain>
    </source>
</reference>